<organism evidence="2 3">
    <name type="scientific">Sulfoacidibacillus thermotolerans</name>
    <name type="common">Acidibacillus sulfuroxidans</name>
    <dbReference type="NCBI Taxonomy" id="1765684"/>
    <lineage>
        <taxon>Bacteria</taxon>
        <taxon>Bacillati</taxon>
        <taxon>Bacillota</taxon>
        <taxon>Bacilli</taxon>
        <taxon>Bacillales</taxon>
        <taxon>Alicyclobacillaceae</taxon>
        <taxon>Sulfoacidibacillus</taxon>
    </lineage>
</organism>
<protein>
    <submittedName>
        <fullName evidence="2">Uncharacterized protein</fullName>
    </submittedName>
</protein>
<dbReference type="PANTHER" id="PTHR34351:SF2">
    <property type="entry name" value="DUF58 DOMAIN-CONTAINING PROTEIN"/>
    <property type="match status" value="1"/>
</dbReference>
<feature type="transmembrane region" description="Helical" evidence="1">
    <location>
        <begin position="30"/>
        <end position="50"/>
    </location>
</feature>
<reference evidence="2 3" key="1">
    <citation type="submission" date="2016-11" db="EMBL/GenBank/DDBJ databases">
        <title>Comparative genomics of Acidibacillus ferroxidans species.</title>
        <authorList>
            <person name="Oliveira G."/>
            <person name="Nunes G."/>
            <person name="Oliveira R."/>
            <person name="Araujo F."/>
            <person name="Salim A."/>
            <person name="Scholte L."/>
            <person name="Morais D."/>
            <person name="Nancucheo I."/>
            <person name="Johnson D.B."/>
            <person name="Grail B."/>
            <person name="Bittencourt J."/>
            <person name="Valadares R."/>
        </authorList>
    </citation>
    <scope>NUCLEOTIDE SEQUENCE [LARGE SCALE GENOMIC DNA]</scope>
    <source>
        <strain evidence="2 3">Y002</strain>
    </source>
</reference>
<proteinExistence type="predicted"/>
<keyword evidence="1" id="KW-0812">Transmembrane</keyword>
<name>A0A2U3D8S3_SULT2</name>
<gene>
    <name evidence="2" type="ORF">BM613_07730</name>
</gene>
<keyword evidence="1" id="KW-0472">Membrane</keyword>
<dbReference type="PANTHER" id="PTHR34351">
    <property type="entry name" value="SLR1927 PROTEIN-RELATED"/>
    <property type="match status" value="1"/>
</dbReference>
<evidence type="ECO:0000313" key="3">
    <source>
        <dbReference type="Proteomes" id="UP000245380"/>
    </source>
</evidence>
<evidence type="ECO:0000256" key="1">
    <source>
        <dbReference type="SAM" id="Phobius"/>
    </source>
</evidence>
<comment type="caution">
    <text evidence="2">The sequence shown here is derived from an EMBL/GenBank/DDBJ whole genome shotgun (WGS) entry which is preliminary data.</text>
</comment>
<evidence type="ECO:0000313" key="2">
    <source>
        <dbReference type="EMBL" id="PWI57669.1"/>
    </source>
</evidence>
<feature type="transmembrane region" description="Helical" evidence="1">
    <location>
        <begin position="6"/>
        <end position="23"/>
    </location>
</feature>
<sequence length="402" mass="46060">MRGWNVLIFLYLVVVAFCFGAYMRNESAEWFLFGVYVGLAIYETLIWMVLQTPLYATRKISETVLYAGATVHVQITVRRSKSLWLLSPRVQIKEVLPNRIIDTALVYERQARGREALEYVVNYELRDLMRGIYEFHALTVHSRDWFGILTQRVIVPCYTEVLVYPRIDPLLHWPWFDQMLRQERAQTTVLADESSQVIGTRKYRPGDPLHHIHWLASARANELRSKEMDYVNHIALSLVFYAHTDVQGIDERYELAISAAASIATYVLKRHLAVEYYDTRDATSKIYQANGSRGLPDLLTVLARMAPHAGLNSTPVWRVLRSLKGRMQVIVTTALSPFLEGIEMQRAWEQSPFVFYLCSGAVMSESEQQAFARASAHGWQIACISSPDDWSMVQAQGSGVRC</sequence>
<dbReference type="Proteomes" id="UP000245380">
    <property type="component" value="Unassembled WGS sequence"/>
</dbReference>
<keyword evidence="1" id="KW-1133">Transmembrane helix</keyword>
<dbReference type="AlphaFoldDB" id="A0A2U3D8S3"/>
<keyword evidence="3" id="KW-1185">Reference proteome</keyword>
<dbReference type="EMBL" id="MPDK01000010">
    <property type="protein sequence ID" value="PWI57669.1"/>
    <property type="molecule type" value="Genomic_DNA"/>
</dbReference>
<accession>A0A2U3D8S3</accession>